<evidence type="ECO:0000256" key="1">
    <source>
        <dbReference type="SAM" id="MobiDB-lite"/>
    </source>
</evidence>
<dbReference type="Proteomes" id="UP000664405">
    <property type="component" value="Unassembled WGS sequence"/>
</dbReference>
<evidence type="ECO:0000256" key="2">
    <source>
        <dbReference type="SAM" id="Phobius"/>
    </source>
</evidence>
<evidence type="ECO:0000313" key="4">
    <source>
        <dbReference type="Proteomes" id="UP000664405"/>
    </source>
</evidence>
<feature type="transmembrane region" description="Helical" evidence="2">
    <location>
        <begin position="61"/>
        <end position="86"/>
    </location>
</feature>
<gene>
    <name evidence="3" type="ORF">JF547_02370</name>
</gene>
<name>A0A8I1SG90_9PROT</name>
<comment type="caution">
    <text evidence="3">The sequence shown here is derived from an EMBL/GenBank/DDBJ whole genome shotgun (WGS) entry which is preliminary data.</text>
</comment>
<keyword evidence="2" id="KW-0812">Transmembrane</keyword>
<accession>A0A8I1SG90</accession>
<evidence type="ECO:0000313" key="3">
    <source>
        <dbReference type="EMBL" id="MBN8195352.1"/>
    </source>
</evidence>
<dbReference type="Gene3D" id="1.20.1250.20">
    <property type="entry name" value="MFS general substrate transporter like domains"/>
    <property type="match status" value="1"/>
</dbReference>
<feature type="compositionally biased region" description="Basic residues" evidence="1">
    <location>
        <begin position="34"/>
        <end position="44"/>
    </location>
</feature>
<dbReference type="InterPro" id="IPR036259">
    <property type="entry name" value="MFS_trans_sf"/>
</dbReference>
<feature type="transmembrane region" description="Helical" evidence="2">
    <location>
        <begin position="98"/>
        <end position="118"/>
    </location>
</feature>
<dbReference type="EMBL" id="JAEKJW010000001">
    <property type="protein sequence ID" value="MBN8195352.1"/>
    <property type="molecule type" value="Genomic_DNA"/>
</dbReference>
<reference evidence="3" key="1">
    <citation type="submission" date="2020-12" db="EMBL/GenBank/DDBJ databases">
        <title>Oil enriched cultivation method for isolating marine PHA-producing bacteria.</title>
        <authorList>
            <person name="Zheng W."/>
            <person name="Yu S."/>
            <person name="Huang Y."/>
        </authorList>
    </citation>
    <scope>NUCLEOTIDE SEQUENCE</scope>
    <source>
        <strain evidence="3">SY-2-3</strain>
    </source>
</reference>
<feature type="region of interest" description="Disordered" evidence="1">
    <location>
        <begin position="194"/>
        <end position="259"/>
    </location>
</feature>
<dbReference type="RefSeq" id="WP_206926517.1">
    <property type="nucleotide sequence ID" value="NZ_JAEKJW010000001.1"/>
</dbReference>
<feature type="region of interest" description="Disordered" evidence="1">
    <location>
        <begin position="1"/>
        <end position="49"/>
    </location>
</feature>
<feature type="transmembrane region" description="Helical" evidence="2">
    <location>
        <begin position="130"/>
        <end position="148"/>
    </location>
</feature>
<protein>
    <submittedName>
        <fullName evidence="3">Uncharacterized protein</fullName>
    </submittedName>
</protein>
<feature type="transmembrane region" description="Helical" evidence="2">
    <location>
        <begin position="160"/>
        <end position="183"/>
    </location>
</feature>
<feature type="compositionally biased region" description="Basic and acidic residues" evidence="1">
    <location>
        <begin position="194"/>
        <end position="208"/>
    </location>
</feature>
<proteinExistence type="predicted"/>
<keyword evidence="2" id="KW-1133">Transmembrane helix</keyword>
<organism evidence="3 4">
    <name type="scientific">Thalassospira povalilytica</name>
    <dbReference type="NCBI Taxonomy" id="732237"/>
    <lineage>
        <taxon>Bacteria</taxon>
        <taxon>Pseudomonadati</taxon>
        <taxon>Pseudomonadota</taxon>
        <taxon>Alphaproteobacteria</taxon>
        <taxon>Rhodospirillales</taxon>
        <taxon>Thalassospiraceae</taxon>
        <taxon>Thalassospira</taxon>
    </lineage>
</organism>
<dbReference type="AlphaFoldDB" id="A0A8I1SG90"/>
<keyword evidence="2" id="KW-0472">Membrane</keyword>
<sequence length="259" mass="28806">MARKSAKPIFTPKGIGVETAGPVRELSEDMKLSSRQRKKNKSGRRGSAGETGWRKFFRVSVWLRFILTFGSFGLIVHGLFTAFGIYERNQKLANFDHFILLIKLVVFVALMYLFYAMLMHYGPIRHKVRSIFFLALAPVAALCIFMIYGGGQVFGSFVPVVQFLTLTIGVGGFLLYVLGYTWVTGQKVKRENAKYGDLDRSRDGHNHGGDNGLPPPLKGDRRQTYKAGNLRLRRTDGGNDDGSARSANGAGPKVRLPDV</sequence>